<evidence type="ECO:0000256" key="1">
    <source>
        <dbReference type="ARBA" id="ARBA00001936"/>
    </source>
</evidence>
<comment type="caution">
    <text evidence="8">The sequence shown here is derived from an EMBL/GenBank/DDBJ whole genome shotgun (WGS) entry which is preliminary data.</text>
</comment>
<dbReference type="PROSITE" id="PS51462">
    <property type="entry name" value="NUDIX"/>
    <property type="match status" value="1"/>
</dbReference>
<gene>
    <name evidence="8" type="ORF">HGQ17_13550</name>
</gene>
<evidence type="ECO:0000256" key="4">
    <source>
        <dbReference type="ARBA" id="ARBA00022801"/>
    </source>
</evidence>
<sequence>MELENNDDAGAQNRLRLDSGSVQLREALHQLVETGHRYSTEYAQEAAAGEFWRMDGFPPKFSAGEDIRQAAVLVLFWNEPETGAVHVLLTERSAHLSKHPGQISFPGGAVEEFDDDVAATALREAQEEVGLDPARVEVLGALPPAPVPISGFNVTPVIAVTDDPGVLAPQVGEVEHVLKVALADLVEPENRYTAVVKFRGNRLPSPSFWLTPGTGGVFVWGFTAMLLDRVTRRLGWSRPWDTTREVDPHTFGRGD</sequence>
<reference evidence="8 9" key="1">
    <citation type="submission" date="2020-04" db="EMBL/GenBank/DDBJ databases">
        <title>Nesterenkonia sp. nov., isolated from marine sediment.</title>
        <authorList>
            <person name="Zhang G."/>
        </authorList>
    </citation>
    <scope>NUCLEOTIDE SEQUENCE [LARGE SCALE GENOMIC DNA]</scope>
    <source>
        <strain evidence="8 9">MY13</strain>
    </source>
</reference>
<dbReference type="GO" id="GO:0010945">
    <property type="term" value="F:coenzyme A diphosphatase activity"/>
    <property type="evidence" value="ECO:0007669"/>
    <property type="project" value="InterPro"/>
</dbReference>
<evidence type="ECO:0000313" key="8">
    <source>
        <dbReference type="EMBL" id="NLS11001.1"/>
    </source>
</evidence>
<evidence type="ECO:0000256" key="5">
    <source>
        <dbReference type="ARBA" id="ARBA00022842"/>
    </source>
</evidence>
<feature type="domain" description="Nudix hydrolase" evidence="7">
    <location>
        <begin position="67"/>
        <end position="203"/>
    </location>
</feature>
<keyword evidence="3" id="KW-0479">Metal-binding</keyword>
<dbReference type="InterPro" id="IPR045121">
    <property type="entry name" value="CoAse"/>
</dbReference>
<dbReference type="GO" id="GO:0046872">
    <property type="term" value="F:metal ion binding"/>
    <property type="evidence" value="ECO:0007669"/>
    <property type="project" value="UniProtKB-KW"/>
</dbReference>
<evidence type="ECO:0000256" key="6">
    <source>
        <dbReference type="ARBA" id="ARBA00023211"/>
    </source>
</evidence>
<evidence type="ECO:0000256" key="2">
    <source>
        <dbReference type="ARBA" id="ARBA00001946"/>
    </source>
</evidence>
<dbReference type="RefSeq" id="WP_168888485.1">
    <property type="nucleotide sequence ID" value="NZ_JABAHY010000019.1"/>
</dbReference>
<dbReference type="InterPro" id="IPR000086">
    <property type="entry name" value="NUDIX_hydrolase_dom"/>
</dbReference>
<keyword evidence="5" id="KW-0460">Magnesium</keyword>
<dbReference type="CDD" id="cd03426">
    <property type="entry name" value="NUDIX_CoAse_Nudt7"/>
    <property type="match status" value="1"/>
</dbReference>
<name>A0A7X8TLJ1_9MICC</name>
<dbReference type="EMBL" id="JABAHY010000019">
    <property type="protein sequence ID" value="NLS11001.1"/>
    <property type="molecule type" value="Genomic_DNA"/>
</dbReference>
<dbReference type="PANTHER" id="PTHR12992:SF11">
    <property type="entry name" value="MITOCHONDRIAL COENZYME A DIPHOSPHATASE NUDT8"/>
    <property type="match status" value="1"/>
</dbReference>
<dbReference type="Gene3D" id="3.90.79.10">
    <property type="entry name" value="Nucleoside Triphosphate Pyrophosphohydrolase"/>
    <property type="match status" value="1"/>
</dbReference>
<evidence type="ECO:0000256" key="3">
    <source>
        <dbReference type="ARBA" id="ARBA00022723"/>
    </source>
</evidence>
<dbReference type="InterPro" id="IPR015797">
    <property type="entry name" value="NUDIX_hydrolase-like_dom_sf"/>
</dbReference>
<keyword evidence="9" id="KW-1185">Reference proteome</keyword>
<comment type="cofactor">
    <cofactor evidence="1">
        <name>Mn(2+)</name>
        <dbReference type="ChEBI" id="CHEBI:29035"/>
    </cofactor>
</comment>
<dbReference type="AlphaFoldDB" id="A0A7X8TLJ1"/>
<organism evidence="8 9">
    <name type="scientific">Nesterenkonia sedimenti</name>
    <dbReference type="NCBI Taxonomy" id="1463632"/>
    <lineage>
        <taxon>Bacteria</taxon>
        <taxon>Bacillati</taxon>
        <taxon>Actinomycetota</taxon>
        <taxon>Actinomycetes</taxon>
        <taxon>Micrococcales</taxon>
        <taxon>Micrococcaceae</taxon>
        <taxon>Nesterenkonia</taxon>
    </lineage>
</organism>
<keyword evidence="6" id="KW-0464">Manganese</keyword>
<protein>
    <submittedName>
        <fullName evidence="8">CoA pyrophosphatase</fullName>
    </submittedName>
</protein>
<dbReference type="SUPFAM" id="SSF55811">
    <property type="entry name" value="Nudix"/>
    <property type="match status" value="1"/>
</dbReference>
<evidence type="ECO:0000313" key="9">
    <source>
        <dbReference type="Proteomes" id="UP000523139"/>
    </source>
</evidence>
<accession>A0A7X8TLJ1</accession>
<dbReference type="PANTHER" id="PTHR12992">
    <property type="entry name" value="NUDIX HYDROLASE"/>
    <property type="match status" value="1"/>
</dbReference>
<dbReference type="Proteomes" id="UP000523139">
    <property type="component" value="Unassembled WGS sequence"/>
</dbReference>
<evidence type="ECO:0000259" key="7">
    <source>
        <dbReference type="PROSITE" id="PS51462"/>
    </source>
</evidence>
<comment type="cofactor">
    <cofactor evidence="2">
        <name>Mg(2+)</name>
        <dbReference type="ChEBI" id="CHEBI:18420"/>
    </cofactor>
</comment>
<dbReference type="Pfam" id="PF00293">
    <property type="entry name" value="NUDIX"/>
    <property type="match status" value="1"/>
</dbReference>
<proteinExistence type="predicted"/>
<keyword evidence="4" id="KW-0378">Hydrolase</keyword>